<dbReference type="EMBL" id="CP002271">
    <property type="protein sequence ID" value="ADO75405.1"/>
    <property type="molecule type" value="Genomic_DNA"/>
</dbReference>
<dbReference type="KEGG" id="sur:STAUR_7650"/>
<organism evidence="3 5">
    <name type="scientific">Stigmatella aurantiaca (strain DW4/3-1)</name>
    <dbReference type="NCBI Taxonomy" id="378806"/>
    <lineage>
        <taxon>Bacteria</taxon>
        <taxon>Pseudomonadati</taxon>
        <taxon>Myxococcota</taxon>
        <taxon>Myxococcia</taxon>
        <taxon>Myxococcales</taxon>
        <taxon>Cystobacterineae</taxon>
        <taxon>Archangiaceae</taxon>
        <taxon>Stigmatella</taxon>
    </lineage>
</organism>
<gene>
    <name evidence="2" type="ordered locus">STAUR_7650</name>
    <name evidence="3" type="ORF">STIAU_5768</name>
</gene>
<keyword evidence="1" id="KW-0812">Transmembrane</keyword>
<feature type="transmembrane region" description="Helical" evidence="1">
    <location>
        <begin position="130"/>
        <end position="149"/>
    </location>
</feature>
<sequence>MTMDLDGLRKSWEAHDRRLDEALHLNRELLRSKGLDRFRSTMQRMRAMLVIELSIGAVSLVALGSFIGAHLSEPRFWLPGLLLQLAALGIGGEALLQWVKSGSIHYDAPVTVIQHRLERLRVYRIRTTKWVLWAAPLLWTPLLIVALRAGLGVDAYAVLGTGYLLANVLFGLVFLAAMVWGSRRFAGRLGRTPWVQRLARDMAGTNLNAALAQLALISSFEREEGHV</sequence>
<dbReference type="OrthoDB" id="5954304at2"/>
<dbReference type="STRING" id="378806.STAUR_7650"/>
<name>Q094N8_STIAD</name>
<keyword evidence="4" id="KW-1185">Reference proteome</keyword>
<feature type="transmembrane region" description="Helical" evidence="1">
    <location>
        <begin position="47"/>
        <end position="70"/>
    </location>
</feature>
<evidence type="ECO:0000313" key="5">
    <source>
        <dbReference type="Proteomes" id="UP000032702"/>
    </source>
</evidence>
<accession>Q094N8</accession>
<evidence type="ECO:0000313" key="4">
    <source>
        <dbReference type="Proteomes" id="UP000001351"/>
    </source>
</evidence>
<dbReference type="AlphaFoldDB" id="Q094N8"/>
<dbReference type="RefSeq" id="WP_002613260.1">
    <property type="nucleotide sequence ID" value="NC_014623.1"/>
</dbReference>
<dbReference type="EMBL" id="AAMD01000038">
    <property type="protein sequence ID" value="EAU67194.1"/>
    <property type="molecule type" value="Genomic_DNA"/>
</dbReference>
<keyword evidence="1" id="KW-0472">Membrane</keyword>
<dbReference type="HOGENOM" id="CLU_1219112_0_0_7"/>
<proteinExistence type="predicted"/>
<evidence type="ECO:0000313" key="2">
    <source>
        <dbReference type="EMBL" id="ADO75405.1"/>
    </source>
</evidence>
<reference evidence="2 4" key="2">
    <citation type="journal article" date="2011" name="Mol. Biol. Evol.">
        <title>Comparative genomic analysis of fruiting body formation in Myxococcales.</title>
        <authorList>
            <person name="Huntley S."/>
            <person name="Hamann N."/>
            <person name="Wegener-Feldbrugge S."/>
            <person name="Treuner-Lange A."/>
            <person name="Kube M."/>
            <person name="Reinhardt R."/>
            <person name="Klages S."/>
            <person name="Muller R."/>
            <person name="Ronning C.M."/>
            <person name="Nierman W.C."/>
            <person name="Sogaard-Andersen L."/>
        </authorList>
    </citation>
    <scope>NUCLEOTIDE SEQUENCE [LARGE SCALE GENOMIC DNA]</scope>
    <source>
        <strain evidence="2 4">DW4/3-1</strain>
    </source>
</reference>
<evidence type="ECO:0000313" key="3">
    <source>
        <dbReference type="EMBL" id="EAU67194.1"/>
    </source>
</evidence>
<dbReference type="Proteomes" id="UP000032702">
    <property type="component" value="Unassembled WGS sequence"/>
</dbReference>
<dbReference type="Proteomes" id="UP000001351">
    <property type="component" value="Chromosome"/>
</dbReference>
<feature type="transmembrane region" description="Helical" evidence="1">
    <location>
        <begin position="155"/>
        <end position="181"/>
    </location>
</feature>
<keyword evidence="1" id="KW-1133">Transmembrane helix</keyword>
<protein>
    <submittedName>
        <fullName evidence="2">Conserved uncharacterized protein</fullName>
    </submittedName>
</protein>
<reference evidence="3 5" key="1">
    <citation type="submission" date="2006-04" db="EMBL/GenBank/DDBJ databases">
        <authorList>
            <person name="Nierman W.C."/>
        </authorList>
    </citation>
    <scope>NUCLEOTIDE SEQUENCE [LARGE SCALE GENOMIC DNA]</scope>
    <source>
        <strain evidence="3 5">DW4/3-1</strain>
    </source>
</reference>
<evidence type="ECO:0000256" key="1">
    <source>
        <dbReference type="SAM" id="Phobius"/>
    </source>
</evidence>
<feature type="transmembrane region" description="Helical" evidence="1">
    <location>
        <begin position="76"/>
        <end position="96"/>
    </location>
</feature>